<evidence type="ECO:0000256" key="1">
    <source>
        <dbReference type="SAM" id="MobiDB-lite"/>
    </source>
</evidence>
<feature type="transmembrane region" description="Helical" evidence="2">
    <location>
        <begin position="56"/>
        <end position="72"/>
    </location>
</feature>
<proteinExistence type="predicted"/>
<name>A0A1F5G2Z8_9BACT</name>
<evidence type="ECO:0000313" key="4">
    <source>
        <dbReference type="Proteomes" id="UP000176628"/>
    </source>
</evidence>
<comment type="caution">
    <text evidence="3">The sequence shown here is derived from an EMBL/GenBank/DDBJ whole genome shotgun (WGS) entry which is preliminary data.</text>
</comment>
<dbReference type="EMBL" id="MFAV01000023">
    <property type="protein sequence ID" value="OGD86256.1"/>
    <property type="molecule type" value="Genomic_DNA"/>
</dbReference>
<keyword evidence="2" id="KW-0472">Membrane</keyword>
<evidence type="ECO:0000313" key="3">
    <source>
        <dbReference type="EMBL" id="OGD86256.1"/>
    </source>
</evidence>
<keyword evidence="2" id="KW-0812">Transmembrane</keyword>
<evidence type="ECO:0000256" key="2">
    <source>
        <dbReference type="SAM" id="Phobius"/>
    </source>
</evidence>
<organism evidence="3 4">
    <name type="scientific">Candidatus Curtissbacteria bacterium RBG_16_39_7</name>
    <dbReference type="NCBI Taxonomy" id="1797707"/>
    <lineage>
        <taxon>Bacteria</taxon>
        <taxon>Candidatus Curtissiibacteriota</taxon>
    </lineage>
</organism>
<dbReference type="AlphaFoldDB" id="A0A1F5G2Z8"/>
<gene>
    <name evidence="3" type="ORF">A2Z23_01030</name>
</gene>
<reference evidence="3 4" key="1">
    <citation type="journal article" date="2016" name="Nat. Commun.">
        <title>Thousands of microbial genomes shed light on interconnected biogeochemical processes in an aquifer system.</title>
        <authorList>
            <person name="Anantharaman K."/>
            <person name="Brown C.T."/>
            <person name="Hug L.A."/>
            <person name="Sharon I."/>
            <person name="Castelle C.J."/>
            <person name="Probst A.J."/>
            <person name="Thomas B.C."/>
            <person name="Singh A."/>
            <person name="Wilkins M.J."/>
            <person name="Karaoz U."/>
            <person name="Brodie E.L."/>
            <person name="Williams K.H."/>
            <person name="Hubbard S.S."/>
            <person name="Banfield J.F."/>
        </authorList>
    </citation>
    <scope>NUCLEOTIDE SEQUENCE [LARGE SCALE GENOMIC DNA]</scope>
</reference>
<protein>
    <recommendedName>
        <fullName evidence="5">DUF5673 domain-containing protein</fullName>
    </recommendedName>
</protein>
<feature type="region of interest" description="Disordered" evidence="1">
    <location>
        <begin position="1"/>
        <end position="22"/>
    </location>
</feature>
<feature type="compositionally biased region" description="Basic and acidic residues" evidence="1">
    <location>
        <begin position="9"/>
        <end position="22"/>
    </location>
</feature>
<dbReference type="Proteomes" id="UP000176628">
    <property type="component" value="Unassembled WGS sequence"/>
</dbReference>
<sequence length="196" mass="23027">MPKFKIKKERKEEPKKEEVKKKTREELEELHAQVKQARAIIFWKSRSRSFQKRGKDYFLTLILLLLFFIFIAAVTREFLLIAVGISLIFVAFVLAKVEPDEIEHKIGKDGIVSGSHSYLWEELRHFWFSKKAGSEILNIETKLRFPARLIILVDTISVSGVKNILSKHLPFREIPEANFIDHWSERLTRLLPLEEN</sequence>
<evidence type="ECO:0008006" key="5">
    <source>
        <dbReference type="Google" id="ProtNLM"/>
    </source>
</evidence>
<keyword evidence="2" id="KW-1133">Transmembrane helix</keyword>
<feature type="transmembrane region" description="Helical" evidence="2">
    <location>
        <begin position="78"/>
        <end position="95"/>
    </location>
</feature>
<accession>A0A1F5G2Z8</accession>